<sequence length="245" mass="28465">LASDAPVFFHNELLVQMSEQLGIQNLILSMPKLAGKSMITKQIDQFDENVNLKNIEIKNRTIDELQKYLMKRVPDDAWKNYWNKQSTGMNVALKSKIEYITSPNQHEKTHYTYFGRTKLNVIISTLKNTLKKKSRQKFIKNNLKNKVDLTVPYVYFPLSVDMERNLLIDSAMYTNQIEIIRIIAKSLPINYRLYVKESPAQASREWRSKKEYKEIQNIPNVTLIQPTVLGRELIENSSLVISIAG</sequence>
<evidence type="ECO:0000313" key="1">
    <source>
        <dbReference type="EMBL" id="SVE20335.1"/>
    </source>
</evidence>
<accession>A0A383BLV6</accession>
<dbReference type="AlphaFoldDB" id="A0A383BLV6"/>
<dbReference type="EMBL" id="UINC01201135">
    <property type="protein sequence ID" value="SVE20335.1"/>
    <property type="molecule type" value="Genomic_DNA"/>
</dbReference>
<organism evidence="1">
    <name type="scientific">marine metagenome</name>
    <dbReference type="NCBI Taxonomy" id="408172"/>
    <lineage>
        <taxon>unclassified sequences</taxon>
        <taxon>metagenomes</taxon>
        <taxon>ecological metagenomes</taxon>
    </lineage>
</organism>
<protein>
    <submittedName>
        <fullName evidence="1">Uncharacterized protein</fullName>
    </submittedName>
</protein>
<feature type="non-terminal residue" evidence="1">
    <location>
        <position position="1"/>
    </location>
</feature>
<gene>
    <name evidence="1" type="ORF">METZ01_LOCUS473189</name>
</gene>
<feature type="non-terminal residue" evidence="1">
    <location>
        <position position="245"/>
    </location>
</feature>
<name>A0A383BLV6_9ZZZZ</name>
<proteinExistence type="predicted"/>
<reference evidence="1" key="1">
    <citation type="submission" date="2018-05" db="EMBL/GenBank/DDBJ databases">
        <authorList>
            <person name="Lanie J.A."/>
            <person name="Ng W.-L."/>
            <person name="Kazmierczak K.M."/>
            <person name="Andrzejewski T.M."/>
            <person name="Davidsen T.M."/>
            <person name="Wayne K.J."/>
            <person name="Tettelin H."/>
            <person name="Glass J.I."/>
            <person name="Rusch D."/>
            <person name="Podicherti R."/>
            <person name="Tsui H.-C.T."/>
            <person name="Winkler M.E."/>
        </authorList>
    </citation>
    <scope>NUCLEOTIDE SEQUENCE</scope>
</reference>